<keyword evidence="1" id="KW-1133">Transmembrane helix</keyword>
<dbReference type="AlphaFoldDB" id="A0AAD5NNL8"/>
<gene>
    <name evidence="2" type="ORF">LWI28_018935</name>
</gene>
<evidence type="ECO:0000313" key="3">
    <source>
        <dbReference type="Proteomes" id="UP001064489"/>
    </source>
</evidence>
<organism evidence="2 3">
    <name type="scientific">Acer negundo</name>
    <name type="common">Box elder</name>
    <dbReference type="NCBI Taxonomy" id="4023"/>
    <lineage>
        <taxon>Eukaryota</taxon>
        <taxon>Viridiplantae</taxon>
        <taxon>Streptophyta</taxon>
        <taxon>Embryophyta</taxon>
        <taxon>Tracheophyta</taxon>
        <taxon>Spermatophyta</taxon>
        <taxon>Magnoliopsida</taxon>
        <taxon>eudicotyledons</taxon>
        <taxon>Gunneridae</taxon>
        <taxon>Pentapetalae</taxon>
        <taxon>rosids</taxon>
        <taxon>malvids</taxon>
        <taxon>Sapindales</taxon>
        <taxon>Sapindaceae</taxon>
        <taxon>Hippocastanoideae</taxon>
        <taxon>Acereae</taxon>
        <taxon>Acer</taxon>
    </lineage>
</organism>
<evidence type="ECO:0000313" key="2">
    <source>
        <dbReference type="EMBL" id="KAI9169876.1"/>
    </source>
</evidence>
<reference evidence="2" key="2">
    <citation type="submission" date="2023-02" db="EMBL/GenBank/DDBJ databases">
        <authorList>
            <person name="Swenson N.G."/>
            <person name="Wegrzyn J.L."/>
            <person name="Mcevoy S.L."/>
        </authorList>
    </citation>
    <scope>NUCLEOTIDE SEQUENCE</scope>
    <source>
        <strain evidence="2">91603</strain>
        <tissue evidence="2">Leaf</tissue>
    </source>
</reference>
<comment type="caution">
    <text evidence="2">The sequence shown here is derived from an EMBL/GenBank/DDBJ whole genome shotgun (WGS) entry which is preliminary data.</text>
</comment>
<protein>
    <submittedName>
        <fullName evidence="2">Uncharacterized protein</fullName>
    </submittedName>
</protein>
<sequence length="74" mass="8027">MELPGHTARTMYASVTRCLGFGLLVADPATSAIFGLPCPTFWSRYPSWFGVAAAVVLGLGRFYSRFHMQSIPGS</sequence>
<keyword evidence="1" id="KW-0472">Membrane</keyword>
<keyword evidence="1" id="KW-0812">Transmembrane</keyword>
<keyword evidence="3" id="KW-1185">Reference proteome</keyword>
<name>A0AAD5NNL8_ACENE</name>
<reference evidence="2" key="1">
    <citation type="journal article" date="2022" name="Plant J.">
        <title>Strategies of tolerance reflected in two North American maple genomes.</title>
        <authorList>
            <person name="McEvoy S.L."/>
            <person name="Sezen U.U."/>
            <person name="Trouern-Trend A."/>
            <person name="McMahon S.M."/>
            <person name="Schaberg P.G."/>
            <person name="Yang J."/>
            <person name="Wegrzyn J.L."/>
            <person name="Swenson N.G."/>
        </authorList>
    </citation>
    <scope>NUCLEOTIDE SEQUENCE</scope>
    <source>
        <strain evidence="2">91603</strain>
    </source>
</reference>
<proteinExistence type="predicted"/>
<feature type="transmembrane region" description="Helical" evidence="1">
    <location>
        <begin position="45"/>
        <end position="64"/>
    </location>
</feature>
<accession>A0AAD5NNL8</accession>
<dbReference type="EMBL" id="JAJSOW010000104">
    <property type="protein sequence ID" value="KAI9169876.1"/>
    <property type="molecule type" value="Genomic_DNA"/>
</dbReference>
<dbReference type="Proteomes" id="UP001064489">
    <property type="component" value="Chromosome 7"/>
</dbReference>
<evidence type="ECO:0000256" key="1">
    <source>
        <dbReference type="SAM" id="Phobius"/>
    </source>
</evidence>